<sequence>MEGGGFVLPTCRPVTMECVTTAIVVTTLVLLGIGIVINELLRLRKWLKRSPPAEDDAEPPEAD</sequence>
<proteinExistence type="predicted"/>
<feature type="transmembrane region" description="Helical" evidence="1">
    <location>
        <begin position="20"/>
        <end position="41"/>
    </location>
</feature>
<accession>A0A653ERF9</accession>
<evidence type="ECO:0000313" key="2">
    <source>
        <dbReference type="EMBL" id="VTO99967.1"/>
    </source>
</evidence>
<name>A0A653ERF9_9MYCO</name>
<keyword evidence="1" id="KW-0472">Membrane</keyword>
<keyword evidence="1" id="KW-0812">Transmembrane</keyword>
<protein>
    <submittedName>
        <fullName evidence="2">Uncharacterized protein</fullName>
    </submittedName>
</protein>
<reference evidence="2" key="1">
    <citation type="submission" date="2019-05" db="EMBL/GenBank/DDBJ databases">
        <authorList>
            <person name="Naeem R."/>
            <person name="Antony C."/>
            <person name="Guan Q."/>
        </authorList>
    </citation>
    <scope>NUCLEOTIDE SEQUENCE</scope>
    <source>
        <strain evidence="2">2</strain>
    </source>
</reference>
<organism evidence="2">
    <name type="scientific">Mycobacterium riyadhense</name>
    <dbReference type="NCBI Taxonomy" id="486698"/>
    <lineage>
        <taxon>Bacteria</taxon>
        <taxon>Bacillati</taxon>
        <taxon>Actinomycetota</taxon>
        <taxon>Actinomycetes</taxon>
        <taxon>Mycobacteriales</taxon>
        <taxon>Mycobacteriaceae</taxon>
        <taxon>Mycobacterium</taxon>
    </lineage>
</organism>
<keyword evidence="1" id="KW-1133">Transmembrane helix</keyword>
<dbReference type="AlphaFoldDB" id="A0A653ERF9"/>
<dbReference type="EMBL" id="LR589097">
    <property type="protein sequence ID" value="VTO99967.1"/>
    <property type="molecule type" value="Genomic_DNA"/>
</dbReference>
<evidence type="ECO:0000256" key="1">
    <source>
        <dbReference type="SAM" id="Phobius"/>
    </source>
</evidence>
<gene>
    <name evidence="2" type="ORF">BIN_B_03239</name>
</gene>